<feature type="binding site" evidence="16">
    <location>
        <begin position="6"/>
        <end position="13"/>
    </location>
    <ligand>
        <name>ATP</name>
        <dbReference type="ChEBI" id="CHEBI:30616"/>
    </ligand>
</feature>
<dbReference type="GO" id="GO:0004594">
    <property type="term" value="F:pantothenate kinase activity"/>
    <property type="evidence" value="ECO:0007669"/>
    <property type="project" value="UniProtKB-UniRule"/>
</dbReference>
<dbReference type="InterPro" id="IPR043129">
    <property type="entry name" value="ATPase_NBD"/>
</dbReference>
<evidence type="ECO:0000313" key="18">
    <source>
        <dbReference type="Proteomes" id="UP000006851"/>
    </source>
</evidence>
<dbReference type="GO" id="GO:0005524">
    <property type="term" value="F:ATP binding"/>
    <property type="evidence" value="ECO:0007669"/>
    <property type="project" value="UniProtKB-UniRule"/>
</dbReference>
<keyword evidence="18" id="KW-1185">Reference proteome</keyword>
<dbReference type="KEGG" id="cgo:Corgl_1730"/>
<evidence type="ECO:0000256" key="16">
    <source>
        <dbReference type="HAMAP-Rule" id="MF_01274"/>
    </source>
</evidence>
<dbReference type="GO" id="GO:0046872">
    <property type="term" value="F:metal ion binding"/>
    <property type="evidence" value="ECO:0007669"/>
    <property type="project" value="UniProtKB-KW"/>
</dbReference>
<accession>F2NB75</accession>
<evidence type="ECO:0000256" key="9">
    <source>
        <dbReference type="ARBA" id="ARBA00022741"/>
    </source>
</evidence>
<proteinExistence type="inferred from homology"/>
<dbReference type="STRING" id="700015.Corgl_1730"/>
<evidence type="ECO:0000256" key="3">
    <source>
        <dbReference type="ARBA" id="ARBA00004496"/>
    </source>
</evidence>
<evidence type="ECO:0000256" key="10">
    <source>
        <dbReference type="ARBA" id="ARBA00022777"/>
    </source>
</evidence>
<evidence type="ECO:0000256" key="8">
    <source>
        <dbReference type="ARBA" id="ARBA00022679"/>
    </source>
</evidence>
<comment type="catalytic activity">
    <reaction evidence="1 16">
        <text>(R)-pantothenate + ATP = (R)-4'-phosphopantothenate + ADP + H(+)</text>
        <dbReference type="Rhea" id="RHEA:16373"/>
        <dbReference type="ChEBI" id="CHEBI:10986"/>
        <dbReference type="ChEBI" id="CHEBI:15378"/>
        <dbReference type="ChEBI" id="CHEBI:29032"/>
        <dbReference type="ChEBI" id="CHEBI:30616"/>
        <dbReference type="ChEBI" id="CHEBI:456216"/>
        <dbReference type="EC" id="2.7.1.33"/>
    </reaction>
</comment>
<dbReference type="PANTHER" id="PTHR34265">
    <property type="entry name" value="TYPE III PANTOTHENATE KINASE"/>
    <property type="match status" value="1"/>
</dbReference>
<keyword evidence="13 16" id="KW-0173">Coenzyme A biosynthesis</keyword>
<dbReference type="NCBIfam" id="TIGR00671">
    <property type="entry name" value="baf"/>
    <property type="match status" value="1"/>
</dbReference>
<dbReference type="AlphaFoldDB" id="F2NB75"/>
<feature type="binding site" evidence="16">
    <location>
        <position position="128"/>
    </location>
    <ligand>
        <name>K(+)</name>
        <dbReference type="ChEBI" id="CHEBI:29103"/>
    </ligand>
</feature>
<name>F2NB75_CORGP</name>
<feature type="binding site" evidence="16">
    <location>
        <position position="131"/>
    </location>
    <ligand>
        <name>ATP</name>
        <dbReference type="ChEBI" id="CHEBI:30616"/>
    </ligand>
</feature>
<feature type="active site" description="Proton acceptor" evidence="16">
    <location>
        <position position="108"/>
    </location>
</feature>
<protein>
    <recommendedName>
        <fullName evidence="15 16">Type III pantothenate kinase</fullName>
        <ecNumber evidence="6 16">2.7.1.33</ecNumber>
    </recommendedName>
    <alternativeName>
        <fullName evidence="16">PanK-III</fullName>
    </alternativeName>
    <alternativeName>
        <fullName evidence="16">Pantothenic acid kinase</fullName>
    </alternativeName>
</protein>
<comment type="cofactor">
    <cofactor evidence="16">
        <name>NH4(+)</name>
        <dbReference type="ChEBI" id="CHEBI:28938"/>
    </cofactor>
    <cofactor evidence="16">
        <name>K(+)</name>
        <dbReference type="ChEBI" id="CHEBI:29103"/>
    </cofactor>
    <text evidence="16">A monovalent cation. Ammonium or potassium.</text>
</comment>
<keyword evidence="8 16" id="KW-0808">Transferase</keyword>
<comment type="function">
    <text evidence="16">Catalyzes the phosphorylation of pantothenate (Pan), the first step in CoA biosynthesis.</text>
</comment>
<evidence type="ECO:0000256" key="6">
    <source>
        <dbReference type="ARBA" id="ARBA00012102"/>
    </source>
</evidence>
<dbReference type="HAMAP" id="MF_01274">
    <property type="entry name" value="Pantothen_kinase_3"/>
    <property type="match status" value="1"/>
</dbReference>
<dbReference type="Pfam" id="PF03309">
    <property type="entry name" value="Pan_kinase"/>
    <property type="match status" value="1"/>
</dbReference>
<comment type="subcellular location">
    <subcellularLocation>
        <location evidence="3 16">Cytoplasm</location>
    </subcellularLocation>
</comment>
<dbReference type="Gene3D" id="3.30.420.40">
    <property type="match status" value="2"/>
</dbReference>
<dbReference type="GO" id="GO:0005737">
    <property type="term" value="C:cytoplasm"/>
    <property type="evidence" value="ECO:0007669"/>
    <property type="project" value="UniProtKB-SubCell"/>
</dbReference>
<evidence type="ECO:0000256" key="12">
    <source>
        <dbReference type="ARBA" id="ARBA00022958"/>
    </source>
</evidence>
<evidence type="ECO:0000256" key="1">
    <source>
        <dbReference type="ARBA" id="ARBA00001206"/>
    </source>
</evidence>
<evidence type="ECO:0000256" key="7">
    <source>
        <dbReference type="ARBA" id="ARBA00022490"/>
    </source>
</evidence>
<evidence type="ECO:0000256" key="5">
    <source>
        <dbReference type="ARBA" id="ARBA00011738"/>
    </source>
</evidence>
<keyword evidence="11 16" id="KW-0067">ATP-binding</keyword>
<keyword evidence="9 16" id="KW-0547">Nucleotide-binding</keyword>
<dbReference type="NCBIfam" id="NF009855">
    <property type="entry name" value="PRK13321.1"/>
    <property type="match status" value="1"/>
</dbReference>
<evidence type="ECO:0000256" key="15">
    <source>
        <dbReference type="ARBA" id="ARBA00040883"/>
    </source>
</evidence>
<dbReference type="PANTHER" id="PTHR34265:SF1">
    <property type="entry name" value="TYPE III PANTOTHENATE KINASE"/>
    <property type="match status" value="1"/>
</dbReference>
<reference evidence="18" key="1">
    <citation type="journal article" date="2013" name="Stand. Genomic Sci.">
        <title>Complete genome sequence of Coriobacterium glomerans type strain (PW2(T)) from the midgut of Pyrrhocoris apterus L. (red soldier bug).</title>
        <authorList>
            <person name="Stackebrandt E."/>
            <person name="Zeytun A."/>
            <person name="Lapidus A."/>
            <person name="Nolan M."/>
            <person name="Lucas S."/>
            <person name="Hammon N."/>
            <person name="Deshpande S."/>
            <person name="Cheng J.F."/>
            <person name="Tapia R."/>
            <person name="Goodwin L.A."/>
            <person name="Pitluck S."/>
            <person name="Liolios K."/>
            <person name="Pagani I."/>
            <person name="Ivanova N."/>
            <person name="Mavromatis K."/>
            <person name="Mikhailova N."/>
            <person name="Huntemann M."/>
            <person name="Pati A."/>
            <person name="Chen A."/>
            <person name="Palaniappan K."/>
            <person name="Chang Y.J."/>
            <person name="Land M."/>
            <person name="Hauser L."/>
            <person name="Rohde M."/>
            <person name="Pukall R."/>
            <person name="Goker M."/>
            <person name="Detter J.C."/>
            <person name="Woyke T."/>
            <person name="Bristow J."/>
            <person name="Eisen J.A."/>
            <person name="Markowitz V."/>
            <person name="Hugenholtz P."/>
            <person name="Kyrpides N.C."/>
            <person name="Klenk H.P."/>
        </authorList>
    </citation>
    <scope>NUCLEOTIDE SEQUENCE</scope>
    <source>
        <strain evidence="18">ATCC 49209 / DSM 20642 / JCM 10262 / PW2</strain>
    </source>
</reference>
<dbReference type="GO" id="GO:0015937">
    <property type="term" value="P:coenzyme A biosynthetic process"/>
    <property type="evidence" value="ECO:0007669"/>
    <property type="project" value="UniProtKB-UniRule"/>
</dbReference>
<keyword evidence="7 16" id="KW-0963">Cytoplasm</keyword>
<evidence type="ECO:0000256" key="4">
    <source>
        <dbReference type="ARBA" id="ARBA00005225"/>
    </source>
</evidence>
<sequence>MLLAIDMGNTQTALGLFDGDVLVRSWRMPTDRTFTSDEIHVRLDGYFRMCDMKLSSVDAVAFAGVVPELTREWFTVARRLSTSVVVIGADTEGVTKIHARNPEEIGADRIANAVGAEKLYGAPSIVVDFGTATNIDVVDPQGYYIGGAIAPGIRISADALAARAARLASIPLEAPAHMIGRTTAEAMQVGIVVGGAAMVEGLIKRIRNELGAPHCHVIATGGLAGVIAGSTDVFDAMDAQLTLKGISEIYRRMS</sequence>
<comment type="caution">
    <text evidence="16">Lacks conserved residue(s) required for the propagation of feature annotation.</text>
</comment>
<dbReference type="OrthoDB" id="9804707at2"/>
<evidence type="ECO:0000256" key="2">
    <source>
        <dbReference type="ARBA" id="ARBA00001958"/>
    </source>
</evidence>
<dbReference type="eggNOG" id="COG1521">
    <property type="taxonomic scope" value="Bacteria"/>
</dbReference>
<dbReference type="HOGENOM" id="CLU_066627_1_0_11"/>
<keyword evidence="12 16" id="KW-0630">Potassium</keyword>
<dbReference type="UniPathway" id="UPA00241">
    <property type="reaction ID" value="UER00352"/>
</dbReference>
<gene>
    <name evidence="16" type="primary">coaX</name>
    <name evidence="17" type="ordered locus">Corgl_1730</name>
</gene>
<organism evidence="17 18">
    <name type="scientific">Coriobacterium glomerans (strain ATCC 49209 / DSM 20642 / JCM 10262 / PW2)</name>
    <dbReference type="NCBI Taxonomy" id="700015"/>
    <lineage>
        <taxon>Bacteria</taxon>
        <taxon>Bacillati</taxon>
        <taxon>Actinomycetota</taxon>
        <taxon>Coriobacteriia</taxon>
        <taxon>Coriobacteriales</taxon>
        <taxon>Coriobacteriaceae</taxon>
        <taxon>Coriobacterium</taxon>
    </lineage>
</organism>
<evidence type="ECO:0000256" key="13">
    <source>
        <dbReference type="ARBA" id="ARBA00022993"/>
    </source>
</evidence>
<keyword evidence="16" id="KW-0479">Metal-binding</keyword>
<comment type="pathway">
    <text evidence="4 16">Cofactor biosynthesis; coenzyme A biosynthesis; CoA from (R)-pantothenate: step 1/5.</text>
</comment>
<evidence type="ECO:0000256" key="11">
    <source>
        <dbReference type="ARBA" id="ARBA00022840"/>
    </source>
</evidence>
<keyword evidence="10 16" id="KW-0418">Kinase</keyword>
<feature type="binding site" evidence="16">
    <location>
        <position position="183"/>
    </location>
    <ligand>
        <name>substrate</name>
    </ligand>
</feature>
<dbReference type="CDD" id="cd24015">
    <property type="entry name" value="ASKHA_NBD_PanK-III"/>
    <property type="match status" value="1"/>
</dbReference>
<dbReference type="Proteomes" id="UP000006851">
    <property type="component" value="Chromosome"/>
</dbReference>
<evidence type="ECO:0000256" key="14">
    <source>
        <dbReference type="ARBA" id="ARBA00038036"/>
    </source>
</evidence>
<dbReference type="RefSeq" id="WP_013709568.1">
    <property type="nucleotide sequence ID" value="NC_015389.1"/>
</dbReference>
<dbReference type="SUPFAM" id="SSF53067">
    <property type="entry name" value="Actin-like ATPase domain"/>
    <property type="match status" value="2"/>
</dbReference>
<comment type="subunit">
    <text evidence="5 16">Homodimer.</text>
</comment>
<dbReference type="EC" id="2.7.1.33" evidence="6 16"/>
<comment type="cofactor">
    <cofactor evidence="2">
        <name>K(+)</name>
        <dbReference type="ChEBI" id="CHEBI:29103"/>
    </cofactor>
</comment>
<dbReference type="EMBL" id="CP002628">
    <property type="protein sequence ID" value="AEB07826.1"/>
    <property type="molecule type" value="Genomic_DNA"/>
</dbReference>
<feature type="binding site" evidence="16">
    <location>
        <begin position="106"/>
        <end position="109"/>
    </location>
    <ligand>
        <name>substrate</name>
    </ligand>
</feature>
<dbReference type="InterPro" id="IPR004619">
    <property type="entry name" value="Type_III_PanK"/>
</dbReference>
<evidence type="ECO:0000313" key="17">
    <source>
        <dbReference type="EMBL" id="AEB07826.1"/>
    </source>
</evidence>
<comment type="similarity">
    <text evidence="14 16">Belongs to the type III pantothenate kinase family.</text>
</comment>